<evidence type="ECO:0000313" key="1">
    <source>
        <dbReference type="EMBL" id="KPC53713.1"/>
    </source>
</evidence>
<evidence type="ECO:0000313" key="2">
    <source>
        <dbReference type="Proteomes" id="UP000037939"/>
    </source>
</evidence>
<dbReference type="STRING" id="857265.WG78_07715"/>
<gene>
    <name evidence="1" type="ORF">WG78_07715</name>
</gene>
<sequence length="307" mass="33101">MDFDVLIEQGWKDHARASAEVAARVAAAQPATALQAAALLRLSNHVLGEHLNDWEQALAIAERVAAGFEQDFADDGTEIPGIAEMLSSLIVAQTLDGDRMAALTNQHRLHALSPSQASLRQLKLSGQLPGPLVRTGRFEEGAAIYRGLLLPARQQNDSDVQRSMAIVSNNLATALLEQSTRTPQQSELMQQAAQVALEFWLRCGTWVNHERALYLQALVANVAGQAQQALVFADQALALIEAHGSEPVDQAFILLTRAHALRVLGNPEGYGHALADAQALADAFDEADLKTWFAEEKARAVGQTAPV</sequence>
<accession>A0A0N0GPH9</accession>
<reference evidence="1 2" key="1">
    <citation type="submission" date="2015-07" db="EMBL/GenBank/DDBJ databases">
        <title>Draft genome sequence of the Amantichitinum ursilacus IGB-41, a new chitin-degrading bacterium.</title>
        <authorList>
            <person name="Kirstahler P."/>
            <person name="Guenther M."/>
            <person name="Grumaz C."/>
            <person name="Rupp S."/>
            <person name="Zibek S."/>
            <person name="Sohn K."/>
        </authorList>
    </citation>
    <scope>NUCLEOTIDE SEQUENCE [LARGE SCALE GENOMIC DNA]</scope>
    <source>
        <strain evidence="1 2">IGB-41</strain>
    </source>
</reference>
<keyword evidence="2" id="KW-1185">Reference proteome</keyword>
<dbReference type="RefSeq" id="WP_053937211.1">
    <property type="nucleotide sequence ID" value="NZ_LAQT01000005.1"/>
</dbReference>
<proteinExistence type="predicted"/>
<dbReference type="AlphaFoldDB" id="A0A0N0GPH9"/>
<evidence type="ECO:0008006" key="3">
    <source>
        <dbReference type="Google" id="ProtNLM"/>
    </source>
</evidence>
<dbReference type="OrthoDB" id="9112178at2"/>
<dbReference type="Proteomes" id="UP000037939">
    <property type="component" value="Unassembled WGS sequence"/>
</dbReference>
<comment type="caution">
    <text evidence="1">The sequence shown here is derived from an EMBL/GenBank/DDBJ whole genome shotgun (WGS) entry which is preliminary data.</text>
</comment>
<protein>
    <recommendedName>
        <fullName evidence="3">Tetratricopeptide repeat protein</fullName>
    </recommendedName>
</protein>
<dbReference type="EMBL" id="LAQT01000005">
    <property type="protein sequence ID" value="KPC53713.1"/>
    <property type="molecule type" value="Genomic_DNA"/>
</dbReference>
<organism evidence="1 2">
    <name type="scientific">Amantichitinum ursilacus</name>
    <dbReference type="NCBI Taxonomy" id="857265"/>
    <lineage>
        <taxon>Bacteria</taxon>
        <taxon>Pseudomonadati</taxon>
        <taxon>Pseudomonadota</taxon>
        <taxon>Betaproteobacteria</taxon>
        <taxon>Neisseriales</taxon>
        <taxon>Chitinibacteraceae</taxon>
        <taxon>Amantichitinum</taxon>
    </lineage>
</organism>
<name>A0A0N0GPH9_9NEIS</name>